<evidence type="ECO:0000313" key="1">
    <source>
        <dbReference type="EMBL" id="KAE8994553.1"/>
    </source>
</evidence>
<protein>
    <submittedName>
        <fullName evidence="1">Uncharacterized protein</fullName>
    </submittedName>
</protein>
<dbReference type="EMBL" id="QXFU01001843">
    <property type="protein sequence ID" value="KAE8994553.1"/>
    <property type="molecule type" value="Genomic_DNA"/>
</dbReference>
<dbReference type="AlphaFoldDB" id="A0A6A3JSG1"/>
<organism evidence="1 2">
    <name type="scientific">Phytophthora rubi</name>
    <dbReference type="NCBI Taxonomy" id="129364"/>
    <lineage>
        <taxon>Eukaryota</taxon>
        <taxon>Sar</taxon>
        <taxon>Stramenopiles</taxon>
        <taxon>Oomycota</taxon>
        <taxon>Peronosporomycetes</taxon>
        <taxon>Peronosporales</taxon>
        <taxon>Peronosporaceae</taxon>
        <taxon>Phytophthora</taxon>
    </lineage>
</organism>
<comment type="caution">
    <text evidence="1">The sequence shown here is derived from an EMBL/GenBank/DDBJ whole genome shotgun (WGS) entry which is preliminary data.</text>
</comment>
<accession>A0A6A3JSG1</accession>
<name>A0A6A3JSG1_9STRA</name>
<evidence type="ECO:0000313" key="2">
    <source>
        <dbReference type="Proteomes" id="UP000435112"/>
    </source>
</evidence>
<proteinExistence type="predicted"/>
<reference evidence="1 2" key="1">
    <citation type="submission" date="2018-09" db="EMBL/GenBank/DDBJ databases">
        <title>Genomic investigation of the strawberry pathogen Phytophthora fragariae indicates pathogenicity is determined by transcriptional variation in three key races.</title>
        <authorList>
            <person name="Adams T.M."/>
            <person name="Armitage A.D."/>
            <person name="Sobczyk M.K."/>
            <person name="Bates H.J."/>
            <person name="Dunwell J.M."/>
            <person name="Nellist C.F."/>
            <person name="Harrison R.J."/>
        </authorList>
    </citation>
    <scope>NUCLEOTIDE SEQUENCE [LARGE SCALE GENOMIC DNA]</scope>
    <source>
        <strain evidence="1 2">SCRP324</strain>
    </source>
</reference>
<gene>
    <name evidence="1" type="ORF">PR002_g19895</name>
</gene>
<sequence length="96" mass="10525">MSAPKVRGLTLCAISVCFNTFGFGSSTGKLATRLQRTPTRYFLSLTIVWVRISHVLFSCSTRCSQLYSTRKCCCCSCCRGILTTQRIELSVGASAI</sequence>
<dbReference type="Proteomes" id="UP000435112">
    <property type="component" value="Unassembled WGS sequence"/>
</dbReference>